<gene>
    <name evidence="4" type="primary">arsC_3</name>
    <name evidence="4" type="ORF">LAUMK13_04989</name>
</gene>
<dbReference type="CDD" id="cd00090">
    <property type="entry name" value="HTH_ARSR"/>
    <property type="match status" value="1"/>
</dbReference>
<sequence length="213" mass="23367">MIHAALADPGRLAIVDVLLLADSSPSELQKLLSMPSNLMAHHLGVLEQAGMLRRVRSEGDRRRTYLQLIPAALEVMVPCAVRRADRVVFVCSKNSARSQLAVAVWKHRSTLPAASAGTRPAAAVHPGAVAAARRRHLSMRPRRPRHLDDVVRPGDLVVAVCDNVHEELPDNLHHIHWSVPDPVRAGNPDTFDQALDDLTQRIDRLVPALQPSS</sequence>
<keyword evidence="4" id="KW-0378">Hydrolase</keyword>
<proteinExistence type="predicted"/>
<dbReference type="Gene3D" id="1.10.10.10">
    <property type="entry name" value="Winged helix-like DNA-binding domain superfamily/Winged helix DNA-binding domain"/>
    <property type="match status" value="1"/>
</dbReference>
<dbReference type="InterPro" id="IPR001845">
    <property type="entry name" value="HTH_ArsR_DNA-bd_dom"/>
</dbReference>
<name>A0A498QG78_9MYCO</name>
<feature type="domain" description="Phosphotyrosine protein phosphatase I" evidence="2">
    <location>
        <begin position="85"/>
        <end position="208"/>
    </location>
</feature>
<dbReference type="InterPro" id="IPR036388">
    <property type="entry name" value="WH-like_DNA-bd_sf"/>
</dbReference>
<dbReference type="EC" id="3.1.3.48" evidence="4"/>
<dbReference type="Gene3D" id="3.40.50.2300">
    <property type="match status" value="1"/>
</dbReference>
<dbReference type="AlphaFoldDB" id="A0A498QG78"/>
<organism evidence="4 5">
    <name type="scientific">Mycobacterium innocens</name>
    <dbReference type="NCBI Taxonomy" id="2341083"/>
    <lineage>
        <taxon>Bacteria</taxon>
        <taxon>Bacillati</taxon>
        <taxon>Actinomycetota</taxon>
        <taxon>Actinomycetes</taxon>
        <taxon>Mycobacteriales</taxon>
        <taxon>Mycobacteriaceae</taxon>
        <taxon>Mycobacterium</taxon>
    </lineage>
</organism>
<accession>A0A498QG78</accession>
<dbReference type="SMART" id="SM00418">
    <property type="entry name" value="HTH_ARSR"/>
    <property type="match status" value="1"/>
</dbReference>
<dbReference type="EMBL" id="UPHQ01000265">
    <property type="protein sequence ID" value="VBA44417.1"/>
    <property type="molecule type" value="Genomic_DNA"/>
</dbReference>
<dbReference type="Pfam" id="PF01451">
    <property type="entry name" value="LMWPc"/>
    <property type="match status" value="1"/>
</dbReference>
<reference evidence="4 5" key="1">
    <citation type="submission" date="2018-09" db="EMBL/GenBank/DDBJ databases">
        <authorList>
            <person name="Tagini F."/>
        </authorList>
    </citation>
    <scope>NUCLEOTIDE SEQUENCE [LARGE SCALE GENOMIC DNA]</scope>
    <source>
        <strain evidence="4 5">MK13</strain>
    </source>
</reference>
<evidence type="ECO:0000313" key="4">
    <source>
        <dbReference type="EMBL" id="VBA44417.1"/>
    </source>
</evidence>
<dbReference type="GO" id="GO:0046685">
    <property type="term" value="P:response to arsenic-containing substance"/>
    <property type="evidence" value="ECO:0007669"/>
    <property type="project" value="UniProtKB-KW"/>
</dbReference>
<evidence type="ECO:0000256" key="1">
    <source>
        <dbReference type="ARBA" id="ARBA00022849"/>
    </source>
</evidence>
<dbReference type="SUPFAM" id="SSF46785">
    <property type="entry name" value="Winged helix' DNA-binding domain"/>
    <property type="match status" value="1"/>
</dbReference>
<dbReference type="PANTHER" id="PTHR43428:SF1">
    <property type="entry name" value="ARSENATE REDUCTASE"/>
    <property type="match status" value="1"/>
</dbReference>
<evidence type="ECO:0000259" key="2">
    <source>
        <dbReference type="SMART" id="SM00226"/>
    </source>
</evidence>
<dbReference type="SMART" id="SM00226">
    <property type="entry name" value="LMWPc"/>
    <property type="match status" value="1"/>
</dbReference>
<keyword evidence="5" id="KW-1185">Reference proteome</keyword>
<dbReference type="SUPFAM" id="SSF52788">
    <property type="entry name" value="Phosphotyrosine protein phosphatases I"/>
    <property type="match status" value="1"/>
</dbReference>
<dbReference type="InterPro" id="IPR036196">
    <property type="entry name" value="Ptyr_pPase_sf"/>
</dbReference>
<evidence type="ECO:0000259" key="3">
    <source>
        <dbReference type="SMART" id="SM00418"/>
    </source>
</evidence>
<dbReference type="GO" id="GO:0004725">
    <property type="term" value="F:protein tyrosine phosphatase activity"/>
    <property type="evidence" value="ECO:0007669"/>
    <property type="project" value="UniProtKB-EC"/>
</dbReference>
<protein>
    <submittedName>
        <fullName evidence="4">Protein ArsC</fullName>
        <ecNumber evidence="4">3.1.3.48</ecNumber>
    </submittedName>
</protein>
<keyword evidence="1" id="KW-0059">Arsenical resistance</keyword>
<dbReference type="Proteomes" id="UP000267289">
    <property type="component" value="Unassembled WGS sequence"/>
</dbReference>
<dbReference type="InterPro" id="IPR023485">
    <property type="entry name" value="Ptyr_pPase"/>
</dbReference>
<dbReference type="PANTHER" id="PTHR43428">
    <property type="entry name" value="ARSENATE REDUCTASE"/>
    <property type="match status" value="1"/>
</dbReference>
<dbReference type="GO" id="GO:0003700">
    <property type="term" value="F:DNA-binding transcription factor activity"/>
    <property type="evidence" value="ECO:0007669"/>
    <property type="project" value="InterPro"/>
</dbReference>
<feature type="domain" description="HTH arsR-type" evidence="3">
    <location>
        <begin position="1"/>
        <end position="81"/>
    </location>
</feature>
<evidence type="ECO:0000313" key="5">
    <source>
        <dbReference type="Proteomes" id="UP000267289"/>
    </source>
</evidence>
<dbReference type="InterPro" id="IPR011991">
    <property type="entry name" value="ArsR-like_HTH"/>
</dbReference>
<dbReference type="InterPro" id="IPR036390">
    <property type="entry name" value="WH_DNA-bd_sf"/>
</dbReference>